<evidence type="ECO:0000256" key="1">
    <source>
        <dbReference type="ARBA" id="ARBA00004167"/>
    </source>
</evidence>
<evidence type="ECO:0000313" key="6">
    <source>
        <dbReference type="EMBL" id="KKU75427.1"/>
    </source>
</evidence>
<comment type="caution">
    <text evidence="6">The sequence shown here is derived from an EMBL/GenBank/DDBJ whole genome shotgun (WGS) entry which is preliminary data.</text>
</comment>
<comment type="subcellular location">
    <subcellularLocation>
        <location evidence="1">Membrane</location>
        <topology evidence="1">Single-pass membrane protein</topology>
    </subcellularLocation>
</comment>
<dbReference type="GO" id="GO:0015628">
    <property type="term" value="P:protein secretion by the type II secretion system"/>
    <property type="evidence" value="ECO:0007669"/>
    <property type="project" value="InterPro"/>
</dbReference>
<evidence type="ECO:0000313" key="7">
    <source>
        <dbReference type="Proteomes" id="UP000034879"/>
    </source>
</evidence>
<proteinExistence type="predicted"/>
<dbReference type="Proteomes" id="UP000034879">
    <property type="component" value="Unassembled WGS sequence"/>
</dbReference>
<evidence type="ECO:0000256" key="5">
    <source>
        <dbReference type="ARBA" id="ARBA00023136"/>
    </source>
</evidence>
<sequence length="171" mass="17066">MKNLKKGFTLIELLVVVAIIGILASVVLASLNNARSKGADAAVKANLSGIRSQAEILYADFNCYGTATGCNVAAVAVATCPATVTGSSIFGNANVIGAIAAAKTATSALNACAEAAAGASWAIVSQYKSATDKAWCVDSTGKSKEVTAPTPGTAYTQGTLDAEITTAGCVE</sequence>
<dbReference type="PANTHER" id="PTHR30093">
    <property type="entry name" value="GENERAL SECRETION PATHWAY PROTEIN G"/>
    <property type="match status" value="1"/>
</dbReference>
<reference evidence="6 7" key="1">
    <citation type="journal article" date="2015" name="Nature">
        <title>rRNA introns, odd ribosomes, and small enigmatic genomes across a large radiation of phyla.</title>
        <authorList>
            <person name="Brown C.T."/>
            <person name="Hug L.A."/>
            <person name="Thomas B.C."/>
            <person name="Sharon I."/>
            <person name="Castelle C.J."/>
            <person name="Singh A."/>
            <person name="Wilkins M.J."/>
            <person name="Williams K.H."/>
            <person name="Banfield J.F."/>
        </authorList>
    </citation>
    <scope>NUCLEOTIDE SEQUENCE [LARGE SCALE GENOMIC DNA]</scope>
</reference>
<protein>
    <submittedName>
        <fullName evidence="6">Uncharacterized protein</fullName>
    </submittedName>
</protein>
<dbReference type="NCBIfam" id="TIGR02532">
    <property type="entry name" value="IV_pilin_GFxxxE"/>
    <property type="match status" value="1"/>
</dbReference>
<dbReference type="Gene3D" id="3.30.700.10">
    <property type="entry name" value="Glycoprotein, Type 4 Pilin"/>
    <property type="match status" value="1"/>
</dbReference>
<keyword evidence="2" id="KW-0488">Methylation</keyword>
<dbReference type="Pfam" id="PF07963">
    <property type="entry name" value="N_methyl"/>
    <property type="match status" value="1"/>
</dbReference>
<keyword evidence="5" id="KW-0472">Membrane</keyword>
<keyword evidence="4" id="KW-1133">Transmembrane helix</keyword>
<dbReference type="InterPro" id="IPR012902">
    <property type="entry name" value="N_methyl_site"/>
</dbReference>
<dbReference type="PROSITE" id="PS00409">
    <property type="entry name" value="PROKAR_NTER_METHYL"/>
    <property type="match status" value="1"/>
</dbReference>
<evidence type="ECO:0000256" key="2">
    <source>
        <dbReference type="ARBA" id="ARBA00022481"/>
    </source>
</evidence>
<dbReference type="InterPro" id="IPR045584">
    <property type="entry name" value="Pilin-like"/>
</dbReference>
<dbReference type="PRINTS" id="PR00885">
    <property type="entry name" value="BCTERIALGSPH"/>
</dbReference>
<accession>A0A0G1T109</accession>
<dbReference type="EMBL" id="LCOJ01000013">
    <property type="protein sequence ID" value="KKU75427.1"/>
    <property type="molecule type" value="Genomic_DNA"/>
</dbReference>
<evidence type="ECO:0000256" key="4">
    <source>
        <dbReference type="ARBA" id="ARBA00022989"/>
    </source>
</evidence>
<dbReference type="PANTHER" id="PTHR30093:SF44">
    <property type="entry name" value="TYPE II SECRETION SYSTEM CORE PROTEIN G"/>
    <property type="match status" value="1"/>
</dbReference>
<gene>
    <name evidence="6" type="ORF">UY01_C0013G0017</name>
</gene>
<organism evidence="6 7">
    <name type="scientific">Candidatus Nomurabacteria bacterium GW2011_GWB1_47_6</name>
    <dbReference type="NCBI Taxonomy" id="1618749"/>
    <lineage>
        <taxon>Bacteria</taxon>
        <taxon>Candidatus Nomuraibacteriota</taxon>
    </lineage>
</organism>
<dbReference type="SUPFAM" id="SSF54523">
    <property type="entry name" value="Pili subunits"/>
    <property type="match status" value="1"/>
</dbReference>
<name>A0A0G1T109_9BACT</name>
<dbReference type="GO" id="GO:0016020">
    <property type="term" value="C:membrane"/>
    <property type="evidence" value="ECO:0007669"/>
    <property type="project" value="UniProtKB-SubCell"/>
</dbReference>
<evidence type="ECO:0000256" key="3">
    <source>
        <dbReference type="ARBA" id="ARBA00022692"/>
    </source>
</evidence>
<dbReference type="GO" id="GO:0015627">
    <property type="term" value="C:type II protein secretion system complex"/>
    <property type="evidence" value="ECO:0007669"/>
    <property type="project" value="InterPro"/>
</dbReference>
<dbReference type="InterPro" id="IPR002416">
    <property type="entry name" value="T2SS_protein-GspH"/>
</dbReference>
<dbReference type="AlphaFoldDB" id="A0A0G1T109"/>
<keyword evidence="3" id="KW-0812">Transmembrane</keyword>